<dbReference type="AlphaFoldDB" id="A0A2W5GYY5"/>
<protein>
    <recommendedName>
        <fullName evidence="4">HEAT repeat domain-containing protein</fullName>
    </recommendedName>
</protein>
<comment type="caution">
    <text evidence="2">The sequence shown here is derived from an EMBL/GenBank/DDBJ whole genome shotgun (WGS) entry which is preliminary data.</text>
</comment>
<dbReference type="InterPro" id="IPR016024">
    <property type="entry name" value="ARM-type_fold"/>
</dbReference>
<name>A0A2W5GYY5_9SPHI</name>
<keyword evidence="1" id="KW-1133">Transmembrane helix</keyword>
<dbReference type="SUPFAM" id="SSF48371">
    <property type="entry name" value="ARM repeat"/>
    <property type="match status" value="1"/>
</dbReference>
<evidence type="ECO:0000313" key="3">
    <source>
        <dbReference type="Proteomes" id="UP000249645"/>
    </source>
</evidence>
<dbReference type="EMBL" id="QFOI01000156">
    <property type="protein sequence ID" value="PZP48632.1"/>
    <property type="molecule type" value="Genomic_DNA"/>
</dbReference>
<dbReference type="Proteomes" id="UP000249645">
    <property type="component" value="Unassembled WGS sequence"/>
</dbReference>
<reference evidence="2 3" key="1">
    <citation type="submission" date="2017-11" db="EMBL/GenBank/DDBJ databases">
        <title>Infants hospitalized years apart are colonized by the same room-sourced microbial strains.</title>
        <authorList>
            <person name="Brooks B."/>
            <person name="Olm M.R."/>
            <person name="Firek B.A."/>
            <person name="Baker R."/>
            <person name="Thomas B.C."/>
            <person name="Morowitz M.J."/>
            <person name="Banfield J.F."/>
        </authorList>
    </citation>
    <scope>NUCLEOTIDE SEQUENCE [LARGE SCALE GENOMIC DNA]</scope>
    <source>
        <strain evidence="2">S2_009_000_R2_76</strain>
    </source>
</reference>
<evidence type="ECO:0000256" key="1">
    <source>
        <dbReference type="SAM" id="Phobius"/>
    </source>
</evidence>
<keyword evidence="1" id="KW-0812">Transmembrane</keyword>
<proteinExistence type="predicted"/>
<evidence type="ECO:0008006" key="4">
    <source>
        <dbReference type="Google" id="ProtNLM"/>
    </source>
</evidence>
<gene>
    <name evidence="2" type="ORF">DI598_09785</name>
</gene>
<evidence type="ECO:0000313" key="2">
    <source>
        <dbReference type="EMBL" id="PZP48632.1"/>
    </source>
</evidence>
<sequence length="272" mass="30223">MKKDNLKEFVAENKNAFDEIEPSADIFGKIQSQLGLEEEKEMPKAKIISFKYWRAAAAVLVLLVGLWAFFQEKRKVENPVVEIKQPLKPEIIPSIDSAIVHRPSENIASRNRHSTTKKANKRTLEPAIVVEDKDDSQVVASIENWRSDLNPSNSASVRLSAVLASGKQSDLSVSDMETLANTMNNDESSNVRLAALDVLSRQTNQAEVKSLILQSVAKQDDPIVQMELLSQLSPEEASTVKKQLVDITQNPLSIDAVRNQAYAALLRSKSNF</sequence>
<organism evidence="2 3">
    <name type="scientific">Pseudopedobacter saltans</name>
    <dbReference type="NCBI Taxonomy" id="151895"/>
    <lineage>
        <taxon>Bacteria</taxon>
        <taxon>Pseudomonadati</taxon>
        <taxon>Bacteroidota</taxon>
        <taxon>Sphingobacteriia</taxon>
        <taxon>Sphingobacteriales</taxon>
        <taxon>Sphingobacteriaceae</taxon>
        <taxon>Pseudopedobacter</taxon>
    </lineage>
</organism>
<accession>A0A2W5GYY5</accession>
<feature type="transmembrane region" description="Helical" evidence="1">
    <location>
        <begin position="52"/>
        <end position="70"/>
    </location>
</feature>
<keyword evidence="1" id="KW-0472">Membrane</keyword>